<organism evidence="1 2">
    <name type="scientific">Cytobacillus mangrovibacter</name>
    <dbReference type="NCBI Taxonomy" id="3299024"/>
    <lineage>
        <taxon>Bacteria</taxon>
        <taxon>Bacillati</taxon>
        <taxon>Bacillota</taxon>
        <taxon>Bacilli</taxon>
        <taxon>Bacillales</taxon>
        <taxon>Bacillaceae</taxon>
        <taxon>Cytobacillus</taxon>
    </lineage>
</organism>
<gene>
    <name evidence="1" type="ORF">ACFYKT_18205</name>
</gene>
<reference evidence="1 2" key="1">
    <citation type="submission" date="2024-08" db="EMBL/GenBank/DDBJ databases">
        <title>Two novel Cytobacillus novel species.</title>
        <authorList>
            <person name="Liu G."/>
        </authorList>
    </citation>
    <scope>NUCLEOTIDE SEQUENCE [LARGE SCALE GENOMIC DNA]</scope>
    <source>
        <strain evidence="1 2">FJAT-53684</strain>
    </source>
</reference>
<comment type="caution">
    <text evidence="1">The sequence shown here is derived from an EMBL/GenBank/DDBJ whole genome shotgun (WGS) entry which is preliminary data.</text>
</comment>
<evidence type="ECO:0000313" key="2">
    <source>
        <dbReference type="Proteomes" id="UP001601058"/>
    </source>
</evidence>
<proteinExistence type="predicted"/>
<protein>
    <submittedName>
        <fullName evidence="1">Uncharacterized protein</fullName>
    </submittedName>
</protein>
<evidence type="ECO:0000313" key="1">
    <source>
        <dbReference type="EMBL" id="MFE8698259.1"/>
    </source>
</evidence>
<dbReference type="Proteomes" id="UP001601058">
    <property type="component" value="Unassembled WGS sequence"/>
</dbReference>
<dbReference type="EMBL" id="JBIACJ010000012">
    <property type="protein sequence ID" value="MFE8698259.1"/>
    <property type="molecule type" value="Genomic_DNA"/>
</dbReference>
<dbReference type="RefSeq" id="WP_389222483.1">
    <property type="nucleotide sequence ID" value="NZ_JBIACJ010000012.1"/>
</dbReference>
<keyword evidence="2" id="KW-1185">Reference proteome</keyword>
<accession>A0ABW6K3D2</accession>
<sequence length="71" mass="8054">MAKHGDSGLGYEIVKAVISGEITEPITYEKIKLFCKKNNIDATEKHMRVILPNASENNHSPTYKKYFERVG</sequence>
<name>A0ABW6K3D2_9BACI</name>